<evidence type="ECO:0000256" key="4">
    <source>
        <dbReference type="ARBA" id="ARBA00022989"/>
    </source>
</evidence>
<dbReference type="CDD" id="cd17504">
    <property type="entry name" value="MFS_MMR_MDR_like"/>
    <property type="match status" value="1"/>
</dbReference>
<evidence type="ECO:0000256" key="1">
    <source>
        <dbReference type="ARBA" id="ARBA00004141"/>
    </source>
</evidence>
<comment type="caution">
    <text evidence="8">The sequence shown here is derived from an EMBL/GenBank/DDBJ whole genome shotgun (WGS) entry which is preliminary data.</text>
</comment>
<feature type="transmembrane region" description="Helical" evidence="6">
    <location>
        <begin position="207"/>
        <end position="226"/>
    </location>
</feature>
<feature type="transmembrane region" description="Helical" evidence="6">
    <location>
        <begin position="145"/>
        <end position="167"/>
    </location>
</feature>
<sequence length="479" mass="49158">MTASEAAVAREGRTAELRPYAGLILALFIAEITGSFESAMIIAAMKRLIEDFGDPARVGWLVTSYLIVGAAAAALVGRMGDLFGRRRLLLIVLAVGAAGSLVSALSGSFAVLLAGRVLQGATGAILALSIGIAREALPRRLVPMGIGLMISGASLGTAAGLILGGWIADNFSWHGVFVASVIFCTAAFIAVALLVPPSRQGAPGPRTDWFAGALFAPGIMLVLFYVGSIAKSGIADPLGLAYLGVGVALLAWWVQRSLSIPDPLFDLRQLRQRSVAVANVVTALVALSSLQITLVFAILLQAPKWTGVGLGVTALASGLAKLPSNILSTFAGPLSGWLTGRGGGRAAMLAGGALATLGWALVLFFHGSVAVVVAILCVISFGTTILFAVGPTILAEAVPPDRTSEVSGMLTVVRGLFMGIGAMLVTTLLASDIVSDPASHAQYPTEAAFRFTIAVVTGLSLAATLCAFALPKGRMDDPR</sequence>
<dbReference type="RefSeq" id="WP_379539270.1">
    <property type="nucleotide sequence ID" value="NZ_JBHSDR010000006.1"/>
</dbReference>
<keyword evidence="3 6" id="KW-0812">Transmembrane</keyword>
<evidence type="ECO:0000256" key="3">
    <source>
        <dbReference type="ARBA" id="ARBA00022692"/>
    </source>
</evidence>
<keyword evidence="2" id="KW-0813">Transport</keyword>
<dbReference type="Proteomes" id="UP001595828">
    <property type="component" value="Unassembled WGS sequence"/>
</dbReference>
<feature type="transmembrane region" description="Helical" evidence="6">
    <location>
        <begin position="20"/>
        <end position="45"/>
    </location>
</feature>
<evidence type="ECO:0000313" key="8">
    <source>
        <dbReference type="EMBL" id="MFC4295806.1"/>
    </source>
</evidence>
<dbReference type="PROSITE" id="PS50850">
    <property type="entry name" value="MFS"/>
    <property type="match status" value="1"/>
</dbReference>
<dbReference type="PANTHER" id="PTHR42718">
    <property type="entry name" value="MAJOR FACILITATOR SUPERFAMILY MULTIDRUG TRANSPORTER MFSC"/>
    <property type="match status" value="1"/>
</dbReference>
<feature type="transmembrane region" description="Helical" evidence="6">
    <location>
        <begin position="406"/>
        <end position="429"/>
    </location>
</feature>
<accession>A0ABV8RQX7</accession>
<comment type="subcellular location">
    <subcellularLocation>
        <location evidence="1">Membrane</location>
        <topology evidence="1">Multi-pass membrane protein</topology>
    </subcellularLocation>
</comment>
<evidence type="ECO:0000256" key="6">
    <source>
        <dbReference type="SAM" id="Phobius"/>
    </source>
</evidence>
<gene>
    <name evidence="8" type="ORF">ACFO0A_12140</name>
</gene>
<organism evidence="8 9">
    <name type="scientific">Novosphingobium tardum</name>
    <dbReference type="NCBI Taxonomy" id="1538021"/>
    <lineage>
        <taxon>Bacteria</taxon>
        <taxon>Pseudomonadati</taxon>
        <taxon>Pseudomonadota</taxon>
        <taxon>Alphaproteobacteria</taxon>
        <taxon>Sphingomonadales</taxon>
        <taxon>Sphingomonadaceae</taxon>
        <taxon>Novosphingobium</taxon>
    </lineage>
</organism>
<evidence type="ECO:0000256" key="5">
    <source>
        <dbReference type="ARBA" id="ARBA00023136"/>
    </source>
</evidence>
<dbReference type="InterPro" id="IPR036259">
    <property type="entry name" value="MFS_trans_sf"/>
</dbReference>
<feature type="transmembrane region" description="Helical" evidence="6">
    <location>
        <begin position="371"/>
        <end position="394"/>
    </location>
</feature>
<feature type="transmembrane region" description="Helical" evidence="6">
    <location>
        <begin position="238"/>
        <end position="254"/>
    </location>
</feature>
<evidence type="ECO:0000313" key="9">
    <source>
        <dbReference type="Proteomes" id="UP001595828"/>
    </source>
</evidence>
<evidence type="ECO:0000259" key="7">
    <source>
        <dbReference type="PROSITE" id="PS50850"/>
    </source>
</evidence>
<dbReference type="Gene3D" id="1.20.1720.10">
    <property type="entry name" value="Multidrug resistance protein D"/>
    <property type="match status" value="1"/>
</dbReference>
<dbReference type="InterPro" id="IPR020846">
    <property type="entry name" value="MFS_dom"/>
</dbReference>
<feature type="transmembrane region" description="Helical" evidence="6">
    <location>
        <begin position="275"/>
        <end position="300"/>
    </location>
</feature>
<feature type="transmembrane region" description="Helical" evidence="6">
    <location>
        <begin position="57"/>
        <end position="76"/>
    </location>
</feature>
<dbReference type="Pfam" id="PF07690">
    <property type="entry name" value="MFS_1"/>
    <property type="match status" value="1"/>
</dbReference>
<feature type="transmembrane region" description="Helical" evidence="6">
    <location>
        <begin position="88"/>
        <end position="111"/>
    </location>
</feature>
<feature type="transmembrane region" description="Helical" evidence="6">
    <location>
        <begin position="173"/>
        <end position="195"/>
    </location>
</feature>
<name>A0ABV8RQX7_9SPHN</name>
<reference evidence="9" key="1">
    <citation type="journal article" date="2019" name="Int. J. Syst. Evol. Microbiol.">
        <title>The Global Catalogue of Microorganisms (GCM) 10K type strain sequencing project: providing services to taxonomists for standard genome sequencing and annotation.</title>
        <authorList>
            <consortium name="The Broad Institute Genomics Platform"/>
            <consortium name="The Broad Institute Genome Sequencing Center for Infectious Disease"/>
            <person name="Wu L."/>
            <person name="Ma J."/>
        </authorList>
    </citation>
    <scope>NUCLEOTIDE SEQUENCE [LARGE SCALE GENOMIC DNA]</scope>
    <source>
        <strain evidence="9">CGMCC 1.12989</strain>
    </source>
</reference>
<evidence type="ECO:0000256" key="2">
    <source>
        <dbReference type="ARBA" id="ARBA00022448"/>
    </source>
</evidence>
<dbReference type="InterPro" id="IPR011701">
    <property type="entry name" value="MFS"/>
</dbReference>
<dbReference type="PANTHER" id="PTHR42718:SF9">
    <property type="entry name" value="MAJOR FACILITATOR SUPERFAMILY MULTIDRUG TRANSPORTER MFSC"/>
    <property type="match status" value="1"/>
</dbReference>
<feature type="domain" description="Major facilitator superfamily (MFS) profile" evidence="7">
    <location>
        <begin position="23"/>
        <end position="475"/>
    </location>
</feature>
<keyword evidence="5 6" id="KW-0472">Membrane</keyword>
<keyword evidence="9" id="KW-1185">Reference proteome</keyword>
<feature type="transmembrane region" description="Helical" evidence="6">
    <location>
        <begin position="312"/>
        <end position="334"/>
    </location>
</feature>
<feature type="transmembrane region" description="Helical" evidence="6">
    <location>
        <begin position="346"/>
        <end position="365"/>
    </location>
</feature>
<dbReference type="Gene3D" id="1.20.1250.20">
    <property type="entry name" value="MFS general substrate transporter like domains"/>
    <property type="match status" value="1"/>
</dbReference>
<feature type="transmembrane region" description="Helical" evidence="6">
    <location>
        <begin position="449"/>
        <end position="470"/>
    </location>
</feature>
<dbReference type="EMBL" id="JBHSDR010000006">
    <property type="protein sequence ID" value="MFC4295806.1"/>
    <property type="molecule type" value="Genomic_DNA"/>
</dbReference>
<dbReference type="SUPFAM" id="SSF103473">
    <property type="entry name" value="MFS general substrate transporter"/>
    <property type="match status" value="1"/>
</dbReference>
<protein>
    <submittedName>
        <fullName evidence="8">MFS transporter</fullName>
    </submittedName>
</protein>
<feature type="transmembrane region" description="Helical" evidence="6">
    <location>
        <begin position="117"/>
        <end position="133"/>
    </location>
</feature>
<proteinExistence type="predicted"/>
<keyword evidence="4 6" id="KW-1133">Transmembrane helix</keyword>